<keyword evidence="6 13" id="KW-0235">DNA replication</keyword>
<dbReference type="AlphaFoldDB" id="A0A078KI94"/>
<evidence type="ECO:0000256" key="7">
    <source>
        <dbReference type="ARBA" id="ARBA00022763"/>
    </source>
</evidence>
<evidence type="ECO:0000256" key="3">
    <source>
        <dbReference type="ARBA" id="ARBA00020311"/>
    </source>
</evidence>
<dbReference type="Gene3D" id="1.20.1060.10">
    <property type="entry name" value="Taq DNA Polymerase, Chain T, domain 4"/>
    <property type="match status" value="1"/>
</dbReference>
<dbReference type="InterPro" id="IPR020046">
    <property type="entry name" value="5-3_exonucl_a-hlix_arch_N"/>
</dbReference>
<evidence type="ECO:0000256" key="8">
    <source>
        <dbReference type="ARBA" id="ARBA00022932"/>
    </source>
</evidence>
<keyword evidence="9 13" id="KW-0238">DNA-binding</keyword>
<dbReference type="CDD" id="cd09859">
    <property type="entry name" value="PIN_53EXO"/>
    <property type="match status" value="1"/>
</dbReference>
<dbReference type="InterPro" id="IPR002421">
    <property type="entry name" value="5-3_exonuclease"/>
</dbReference>
<dbReference type="PATRIC" id="fig|29343.3.peg.135"/>
<dbReference type="Proteomes" id="UP000032431">
    <property type="component" value="Chromosome I"/>
</dbReference>
<reference evidence="17" key="1">
    <citation type="submission" date="2014-07" db="EMBL/GenBank/DDBJ databases">
        <authorList>
            <person name="Wibberg D."/>
        </authorList>
    </citation>
    <scope>NUCLEOTIDE SEQUENCE [LARGE SCALE GENOMIC DNA]</scope>
    <source>
        <strain evidence="17">DG5</strain>
    </source>
</reference>
<dbReference type="GO" id="GO:0008409">
    <property type="term" value="F:5'-3' exonuclease activity"/>
    <property type="evidence" value="ECO:0007669"/>
    <property type="project" value="UniProtKB-UniRule"/>
</dbReference>
<dbReference type="STRING" id="29343.CCDG5_0132"/>
<evidence type="ECO:0000256" key="5">
    <source>
        <dbReference type="ARBA" id="ARBA00022695"/>
    </source>
</evidence>
<organism evidence="16 17">
    <name type="scientific">[Clostridium] cellulosi</name>
    <dbReference type="NCBI Taxonomy" id="29343"/>
    <lineage>
        <taxon>Bacteria</taxon>
        <taxon>Bacillati</taxon>
        <taxon>Bacillota</taxon>
        <taxon>Clostridia</taxon>
        <taxon>Eubacteriales</taxon>
        <taxon>Oscillospiraceae</taxon>
        <taxon>Oscillospiraceae incertae sedis</taxon>
    </lineage>
</organism>
<dbReference type="InterPro" id="IPR019760">
    <property type="entry name" value="DNA-dir_DNA_pol_A_CS"/>
</dbReference>
<evidence type="ECO:0000313" key="16">
    <source>
        <dbReference type="EMBL" id="CDZ23276.1"/>
    </source>
</evidence>
<evidence type="ECO:0000256" key="6">
    <source>
        <dbReference type="ARBA" id="ARBA00022705"/>
    </source>
</evidence>
<dbReference type="Pfam" id="PF22619">
    <property type="entry name" value="DNA_polI_exo1"/>
    <property type="match status" value="1"/>
</dbReference>
<dbReference type="InterPro" id="IPR036279">
    <property type="entry name" value="5-3_exonuclease_C_sf"/>
</dbReference>
<feature type="domain" description="5'-3' exonuclease" evidence="14">
    <location>
        <begin position="1"/>
        <end position="263"/>
    </location>
</feature>
<dbReference type="InterPro" id="IPR001098">
    <property type="entry name" value="DNA-dir_DNA_pol_A_palm_dom"/>
</dbReference>
<keyword evidence="13" id="KW-0540">Nuclease</keyword>
<dbReference type="CDD" id="cd08637">
    <property type="entry name" value="DNA_pol_A_pol_I_C"/>
    <property type="match status" value="1"/>
</dbReference>
<dbReference type="PANTHER" id="PTHR10133">
    <property type="entry name" value="DNA POLYMERASE I"/>
    <property type="match status" value="1"/>
</dbReference>
<feature type="domain" description="DNA-directed DNA polymerase family A palm" evidence="15">
    <location>
        <begin position="626"/>
        <end position="832"/>
    </location>
</feature>
<evidence type="ECO:0000256" key="9">
    <source>
        <dbReference type="ARBA" id="ARBA00023125"/>
    </source>
</evidence>
<dbReference type="GO" id="GO:0006302">
    <property type="term" value="P:double-strand break repair"/>
    <property type="evidence" value="ECO:0007669"/>
    <property type="project" value="TreeGrafter"/>
</dbReference>
<evidence type="ECO:0000256" key="11">
    <source>
        <dbReference type="ARBA" id="ARBA00049244"/>
    </source>
</evidence>
<dbReference type="InterPro" id="IPR036397">
    <property type="entry name" value="RNaseH_sf"/>
</dbReference>
<dbReference type="KEGG" id="ccel:CCDG5_0132"/>
<dbReference type="GO" id="GO:0003887">
    <property type="term" value="F:DNA-directed DNA polymerase activity"/>
    <property type="evidence" value="ECO:0007669"/>
    <property type="project" value="UniProtKB-UniRule"/>
</dbReference>
<dbReference type="InterPro" id="IPR008918">
    <property type="entry name" value="HhH2"/>
</dbReference>
<evidence type="ECO:0000259" key="14">
    <source>
        <dbReference type="SMART" id="SM00475"/>
    </source>
</evidence>
<evidence type="ECO:0000256" key="10">
    <source>
        <dbReference type="ARBA" id="ARBA00023204"/>
    </source>
</evidence>
<dbReference type="PRINTS" id="PR00868">
    <property type="entry name" value="DNAPOLI"/>
</dbReference>
<dbReference type="SUPFAM" id="SSF47807">
    <property type="entry name" value="5' to 3' exonuclease, C-terminal subdomain"/>
    <property type="match status" value="1"/>
</dbReference>
<dbReference type="Gene3D" id="3.30.420.10">
    <property type="entry name" value="Ribonuclease H-like superfamily/Ribonuclease H"/>
    <property type="match status" value="1"/>
</dbReference>
<dbReference type="GO" id="GO:0006261">
    <property type="term" value="P:DNA-templated DNA replication"/>
    <property type="evidence" value="ECO:0007669"/>
    <property type="project" value="UniProtKB-UniRule"/>
</dbReference>
<evidence type="ECO:0000313" key="17">
    <source>
        <dbReference type="Proteomes" id="UP000032431"/>
    </source>
</evidence>
<keyword evidence="17" id="KW-1185">Reference proteome</keyword>
<dbReference type="InterPro" id="IPR002298">
    <property type="entry name" value="DNA_polymerase_A"/>
</dbReference>
<dbReference type="SUPFAM" id="SSF56672">
    <property type="entry name" value="DNA/RNA polymerases"/>
    <property type="match status" value="1"/>
</dbReference>
<keyword evidence="8 13" id="KW-0239">DNA-directed DNA polymerase</keyword>
<dbReference type="InterPro" id="IPR043502">
    <property type="entry name" value="DNA/RNA_pol_sf"/>
</dbReference>
<dbReference type="Gene3D" id="1.10.150.20">
    <property type="entry name" value="5' to 3' exonuclease, C-terminal subdomain"/>
    <property type="match status" value="2"/>
</dbReference>
<evidence type="ECO:0000256" key="13">
    <source>
        <dbReference type="RuleBase" id="RU004460"/>
    </source>
</evidence>
<keyword evidence="7 13" id="KW-0227">DNA damage</keyword>
<dbReference type="GO" id="GO:0003677">
    <property type="term" value="F:DNA binding"/>
    <property type="evidence" value="ECO:0007669"/>
    <property type="project" value="UniProtKB-UniRule"/>
</dbReference>
<name>A0A078KI94_9FIRM</name>
<dbReference type="FunFam" id="1.10.150.20:FF:000002">
    <property type="entry name" value="DNA polymerase I"/>
    <property type="match status" value="1"/>
</dbReference>
<dbReference type="Pfam" id="PF02739">
    <property type="entry name" value="5_3_exonuc_N"/>
    <property type="match status" value="1"/>
</dbReference>
<dbReference type="NCBIfam" id="TIGR00593">
    <property type="entry name" value="pola"/>
    <property type="match status" value="1"/>
</dbReference>
<comment type="catalytic activity">
    <reaction evidence="11 13">
        <text>DNA(n) + a 2'-deoxyribonucleoside 5'-triphosphate = DNA(n+1) + diphosphate</text>
        <dbReference type="Rhea" id="RHEA:22508"/>
        <dbReference type="Rhea" id="RHEA-COMP:17339"/>
        <dbReference type="Rhea" id="RHEA-COMP:17340"/>
        <dbReference type="ChEBI" id="CHEBI:33019"/>
        <dbReference type="ChEBI" id="CHEBI:61560"/>
        <dbReference type="ChEBI" id="CHEBI:173112"/>
        <dbReference type="EC" id="2.7.7.7"/>
    </reaction>
</comment>
<evidence type="ECO:0000256" key="1">
    <source>
        <dbReference type="ARBA" id="ARBA00007705"/>
    </source>
</evidence>
<evidence type="ECO:0000256" key="2">
    <source>
        <dbReference type="ARBA" id="ARBA00012417"/>
    </source>
</evidence>
<dbReference type="FunFam" id="1.10.150.20:FF:000003">
    <property type="entry name" value="DNA polymerase I"/>
    <property type="match status" value="1"/>
</dbReference>
<evidence type="ECO:0000256" key="4">
    <source>
        <dbReference type="ARBA" id="ARBA00022679"/>
    </source>
</evidence>
<dbReference type="HOGENOM" id="CLU_004675_0_0_9"/>
<dbReference type="CDD" id="cd06140">
    <property type="entry name" value="DNA_polA_I_Bacillus_like_exo"/>
    <property type="match status" value="1"/>
</dbReference>
<dbReference type="SUPFAM" id="SSF88723">
    <property type="entry name" value="PIN domain-like"/>
    <property type="match status" value="1"/>
</dbReference>
<dbReference type="SUPFAM" id="SSF53098">
    <property type="entry name" value="Ribonuclease H-like"/>
    <property type="match status" value="1"/>
</dbReference>
<dbReference type="Gene3D" id="3.40.50.1010">
    <property type="entry name" value="5'-nuclease"/>
    <property type="match status" value="1"/>
</dbReference>
<gene>
    <name evidence="13 16" type="primary">polA</name>
    <name evidence="16" type="ORF">CCDG5_0132</name>
</gene>
<dbReference type="InterPro" id="IPR029060">
    <property type="entry name" value="PIN-like_dom_sf"/>
</dbReference>
<proteinExistence type="inferred from homology"/>
<dbReference type="EMBL" id="LM995447">
    <property type="protein sequence ID" value="CDZ23276.1"/>
    <property type="molecule type" value="Genomic_DNA"/>
</dbReference>
<dbReference type="Pfam" id="PF01367">
    <property type="entry name" value="5_3_exonuc"/>
    <property type="match status" value="1"/>
</dbReference>
<keyword evidence="10 13" id="KW-0234">DNA repair</keyword>
<dbReference type="InterPro" id="IPR020045">
    <property type="entry name" value="DNA_polI_H3TH"/>
</dbReference>
<sequence>MKLLVIDGNSILSRAFYGIKLLSTRDGLFTNGIYGFVNILNKLLDETKPDAVAVAFDLAAPTFRHNEYDGYKAGRKPMPDELQMQVPILKELLDKMGIVRLEAEGFEADDILGTEAAACQKRGDECVLATGDRDSLQLVSDKTIVMLAGTKGGRPETTIYDVAKIHEVYGVEPRELIEVKALMGDTSDRIPGVPGVGEKTALKLIQDYRTVQYIYDHLPELEIRDSLRKKLEAGRDSAFMSRDLAEIRTNAPVETDINKLKMAKPDNAGLYKLLRRLEFYKLIEKLGLQQEPEVIEAVLSAETVPVKVAEDGEKLLARLKKAGEADFSAVIGGEIAALCFAFDKDVQVALPEKTKGYDKFLKGFFEDENIKKRTHDIKPIHAECLKSEYDFRGAAFDTMLAGYVLDPLSNSYEPSRLCAKLGVTPPAADCPFGLIEDVVEATKTAVAVRALYPVMSKKIEENGQERLYYDVELPLAGVLAQMETVGFKVDAEGIKNYGEALESKLKEIEKQIYEYTGYEFNINSPKQLGMALFEKLGLPAKKKTKTGYSTNAEVLEGLRGYHPVIDLLLEYRQLSKLKSTYTDGLVKVIASDGRIHTNFNQVETRTGRISSTEPNLQNIPVRSEVGRELRRFFIPEKGCVLVDADYSQIELRILAHVANDKAMIDAFNNKVDIHTLTASQVFNMPLSMVTPLMRSRAKAVNFGIVYGISAFSLSQDIGVSVKEADSYIKGYLNKFSGVRSYMEHVIKSAYEKGYVETLLGRRRNLPELASSNRNIRSFGERVARNTPIQGTAADIIKIAMIRVHDRLLAEHMKSRLILQVHDELIVEAPKEEAERAGKILREEMEAAMKLSVKLEADVHCGDSWYAAKG</sequence>
<comment type="similarity">
    <text evidence="1 13">Belongs to the DNA polymerase type-A family.</text>
</comment>
<comment type="function">
    <text evidence="13">In addition to polymerase activity, this DNA polymerase exhibits 5'-3' exonuclease activity.</text>
</comment>
<evidence type="ECO:0000256" key="12">
    <source>
        <dbReference type="NCBIfam" id="TIGR00593"/>
    </source>
</evidence>
<evidence type="ECO:0000259" key="15">
    <source>
        <dbReference type="SMART" id="SM00482"/>
    </source>
</evidence>
<dbReference type="CDD" id="cd09898">
    <property type="entry name" value="H3TH_53EXO"/>
    <property type="match status" value="1"/>
</dbReference>
<dbReference type="Pfam" id="PF00476">
    <property type="entry name" value="DNA_pol_A"/>
    <property type="match status" value="1"/>
</dbReference>
<dbReference type="SMART" id="SM00475">
    <property type="entry name" value="53EXOc"/>
    <property type="match status" value="1"/>
</dbReference>
<dbReference type="SMART" id="SM00482">
    <property type="entry name" value="POLAc"/>
    <property type="match status" value="1"/>
</dbReference>
<comment type="subunit">
    <text evidence="13">Single-chain monomer with multiple functions.</text>
</comment>
<dbReference type="EC" id="2.7.7.7" evidence="2 12"/>
<dbReference type="InterPro" id="IPR012337">
    <property type="entry name" value="RNaseH-like_sf"/>
</dbReference>
<protein>
    <recommendedName>
        <fullName evidence="3 12">DNA polymerase I</fullName>
        <ecNumber evidence="2 12">2.7.7.7</ecNumber>
    </recommendedName>
</protein>
<dbReference type="PROSITE" id="PS00447">
    <property type="entry name" value="DNA_POLYMERASE_A"/>
    <property type="match status" value="1"/>
</dbReference>
<dbReference type="Gene3D" id="3.30.70.370">
    <property type="match status" value="1"/>
</dbReference>
<accession>A0A078KI94</accession>
<keyword evidence="13" id="KW-0378">Hydrolase</keyword>
<dbReference type="PANTHER" id="PTHR10133:SF27">
    <property type="entry name" value="DNA POLYMERASE NU"/>
    <property type="match status" value="1"/>
</dbReference>
<dbReference type="InterPro" id="IPR018320">
    <property type="entry name" value="DNA_polymerase_1"/>
</dbReference>
<keyword evidence="5 13" id="KW-0548">Nucleotidyltransferase</keyword>
<dbReference type="NCBIfam" id="NF004397">
    <property type="entry name" value="PRK05755.1"/>
    <property type="match status" value="1"/>
</dbReference>
<keyword evidence="4 13" id="KW-0808">Transferase</keyword>
<keyword evidence="13" id="KW-0269">Exonuclease</keyword>
<dbReference type="FunFam" id="1.20.1060.10:FF:000001">
    <property type="entry name" value="DNA polymerase I"/>
    <property type="match status" value="1"/>
</dbReference>
<dbReference type="SMART" id="SM00279">
    <property type="entry name" value="HhH2"/>
    <property type="match status" value="1"/>
</dbReference>
<dbReference type="InterPro" id="IPR054690">
    <property type="entry name" value="DNA_polI_exonuclease"/>
</dbReference>